<evidence type="ECO:0000256" key="3">
    <source>
        <dbReference type="PROSITE-ProRule" id="PRU00357"/>
    </source>
</evidence>
<evidence type="ECO:0000256" key="1">
    <source>
        <dbReference type="ARBA" id="ARBA00004123"/>
    </source>
</evidence>
<dbReference type="PANTHER" id="PTHR31319:SF71">
    <property type="entry name" value="CCT MOTIF FAMILY PROTEIN"/>
    <property type="match status" value="1"/>
</dbReference>
<organism evidence="5 6">
    <name type="scientific">Anisodus acutangulus</name>
    <dbReference type="NCBI Taxonomy" id="402998"/>
    <lineage>
        <taxon>Eukaryota</taxon>
        <taxon>Viridiplantae</taxon>
        <taxon>Streptophyta</taxon>
        <taxon>Embryophyta</taxon>
        <taxon>Tracheophyta</taxon>
        <taxon>Spermatophyta</taxon>
        <taxon>Magnoliopsida</taxon>
        <taxon>eudicotyledons</taxon>
        <taxon>Gunneridae</taxon>
        <taxon>Pentapetalae</taxon>
        <taxon>asterids</taxon>
        <taxon>lamiids</taxon>
        <taxon>Solanales</taxon>
        <taxon>Solanaceae</taxon>
        <taxon>Solanoideae</taxon>
        <taxon>Hyoscyameae</taxon>
        <taxon>Anisodus</taxon>
    </lineage>
</organism>
<proteinExistence type="predicted"/>
<dbReference type="EMBL" id="JAJAGQ010000018">
    <property type="protein sequence ID" value="KAJ8536877.1"/>
    <property type="molecule type" value="Genomic_DNA"/>
</dbReference>
<dbReference type="InterPro" id="IPR010402">
    <property type="entry name" value="CCT_domain"/>
</dbReference>
<dbReference type="GO" id="GO:0009909">
    <property type="term" value="P:regulation of flower development"/>
    <property type="evidence" value="ECO:0007669"/>
    <property type="project" value="InterPro"/>
</dbReference>
<dbReference type="PANTHER" id="PTHR31319">
    <property type="entry name" value="ZINC FINGER PROTEIN CONSTANS-LIKE 4"/>
    <property type="match status" value="1"/>
</dbReference>
<dbReference type="AlphaFoldDB" id="A0A9Q1LJU0"/>
<evidence type="ECO:0000313" key="5">
    <source>
        <dbReference type="EMBL" id="KAJ8536877.1"/>
    </source>
</evidence>
<dbReference type="GO" id="GO:0003700">
    <property type="term" value="F:DNA-binding transcription factor activity"/>
    <property type="evidence" value="ECO:0007669"/>
    <property type="project" value="TreeGrafter"/>
</dbReference>
<comment type="caution">
    <text evidence="5">The sequence shown here is derived from an EMBL/GenBank/DDBJ whole genome shotgun (WGS) entry which is preliminary data.</text>
</comment>
<dbReference type="Pfam" id="PF06203">
    <property type="entry name" value="CCT"/>
    <property type="match status" value="1"/>
</dbReference>
<keyword evidence="6" id="KW-1185">Reference proteome</keyword>
<dbReference type="Proteomes" id="UP001152561">
    <property type="component" value="Unassembled WGS sequence"/>
</dbReference>
<reference evidence="6" key="1">
    <citation type="journal article" date="2023" name="Proc. Natl. Acad. Sci. U.S.A.">
        <title>Genomic and structural basis for evolution of tropane alkaloid biosynthesis.</title>
        <authorList>
            <person name="Wanga Y.-J."/>
            <person name="Taina T."/>
            <person name="Yua J.-Y."/>
            <person name="Lia J."/>
            <person name="Xua B."/>
            <person name="Chenc J."/>
            <person name="D'Auriad J.C."/>
            <person name="Huanga J.-P."/>
            <person name="Huanga S.-X."/>
        </authorList>
    </citation>
    <scope>NUCLEOTIDE SEQUENCE [LARGE SCALE GENOMIC DNA]</scope>
    <source>
        <strain evidence="6">cv. KIB-2019</strain>
    </source>
</reference>
<dbReference type="OrthoDB" id="153872at2759"/>
<name>A0A9Q1LJU0_9SOLA</name>
<comment type="subcellular location">
    <subcellularLocation>
        <location evidence="1 3">Nucleus</location>
    </subcellularLocation>
</comment>
<gene>
    <name evidence="5" type="ORF">K7X08_035278</name>
</gene>
<evidence type="ECO:0000313" key="6">
    <source>
        <dbReference type="Proteomes" id="UP001152561"/>
    </source>
</evidence>
<accession>A0A9Q1LJU0</accession>
<dbReference type="PROSITE" id="PS51017">
    <property type="entry name" value="CCT"/>
    <property type="match status" value="1"/>
</dbReference>
<evidence type="ECO:0000256" key="2">
    <source>
        <dbReference type="ARBA" id="ARBA00023242"/>
    </source>
</evidence>
<keyword evidence="2 3" id="KW-0539">Nucleus</keyword>
<dbReference type="GO" id="GO:0005634">
    <property type="term" value="C:nucleus"/>
    <property type="evidence" value="ECO:0007669"/>
    <property type="project" value="UniProtKB-SubCell"/>
</dbReference>
<dbReference type="InterPro" id="IPR045281">
    <property type="entry name" value="CONSTANS-like"/>
</dbReference>
<feature type="domain" description="CCT" evidence="4">
    <location>
        <begin position="223"/>
        <end position="265"/>
    </location>
</feature>
<evidence type="ECO:0000259" key="4">
    <source>
        <dbReference type="PROSITE" id="PS51017"/>
    </source>
</evidence>
<protein>
    <recommendedName>
        <fullName evidence="4">CCT domain-containing protein</fullName>
    </recommendedName>
</protein>
<sequence length="274" mass="30702">MYAETGLMFPYFQSFPSEIQQLEDFCCSQEPNASMGSTISEYDLGGEGDLFKAPQPIIEEPLMSLDPMTAAIFMISCSEDAISPQGLKVSDLETSFENEQLLSEVFYECKKDLFEKDTINIPLSEVLDMKIPIVKADENLVSEGSFQKSISSGCLSSMEWIHGAPMRPNFIDFGGMDFGAVYGMRRAFSEGDIKTLGNGNINLIHSPRGQPQIVGNSTSETLRKEQLSRYRNKKNKRNFGRKIKYACRKALADSQPRIRGRFAKTEEIDAAKKH</sequence>